<feature type="non-terminal residue" evidence="1">
    <location>
        <position position="1"/>
    </location>
</feature>
<comment type="caution">
    <text evidence="1">The sequence shown here is derived from an EMBL/GenBank/DDBJ whole genome shotgun (WGS) entry which is preliminary data.</text>
</comment>
<organism evidence="1 2">
    <name type="scientific">Thamnidium elegans</name>
    <dbReference type="NCBI Taxonomy" id="101142"/>
    <lineage>
        <taxon>Eukaryota</taxon>
        <taxon>Fungi</taxon>
        <taxon>Fungi incertae sedis</taxon>
        <taxon>Mucoromycota</taxon>
        <taxon>Mucoromycotina</taxon>
        <taxon>Mucoromycetes</taxon>
        <taxon>Mucorales</taxon>
        <taxon>Mucorineae</taxon>
        <taxon>Mucoraceae</taxon>
        <taxon>Thamnidium</taxon>
    </lineage>
</organism>
<gene>
    <name evidence="1" type="ORF">INT48_003057</name>
</gene>
<proteinExistence type="predicted"/>
<accession>A0A8H7SKL4</accession>
<reference evidence="1" key="1">
    <citation type="submission" date="2021-01" db="EMBL/GenBank/DDBJ databases">
        <title>Metabolic potential, ecology and presence of endohyphal bacteria is reflected in genomic diversity of Mucoromycotina.</title>
        <authorList>
            <person name="Muszewska A."/>
            <person name="Okrasinska A."/>
            <person name="Steczkiewicz K."/>
            <person name="Drgas O."/>
            <person name="Orlowska M."/>
            <person name="Perlinska-Lenart U."/>
            <person name="Aleksandrzak-Piekarczyk T."/>
            <person name="Szatraj K."/>
            <person name="Zielenkiewicz U."/>
            <person name="Pilsyk S."/>
            <person name="Malc E."/>
            <person name="Mieczkowski P."/>
            <person name="Kruszewska J.S."/>
            <person name="Biernat P."/>
            <person name="Pawlowska J."/>
        </authorList>
    </citation>
    <scope>NUCLEOTIDE SEQUENCE</scope>
    <source>
        <strain evidence="1">WA0000018081</strain>
    </source>
</reference>
<keyword evidence="2" id="KW-1185">Reference proteome</keyword>
<sequence>VSDFTSGDRHFAALGVQHKEQTLDILHETSDVCCCFVNVDISTEEVDIKEKLEFDDFPLATFLVVGGIKSMERHTKFLLDCFTHKSPEEYYTPVRDINHKLGDAFSGVIFTYDI</sequence>
<dbReference type="EMBL" id="JAEPRE010000228">
    <property type="protein sequence ID" value="KAG2230011.1"/>
    <property type="molecule type" value="Genomic_DNA"/>
</dbReference>
<dbReference type="AlphaFoldDB" id="A0A8H7SKL4"/>
<protein>
    <submittedName>
        <fullName evidence="1">Uncharacterized protein</fullName>
    </submittedName>
</protein>
<evidence type="ECO:0000313" key="1">
    <source>
        <dbReference type="EMBL" id="KAG2230011.1"/>
    </source>
</evidence>
<evidence type="ECO:0000313" key="2">
    <source>
        <dbReference type="Proteomes" id="UP000613177"/>
    </source>
</evidence>
<dbReference type="Proteomes" id="UP000613177">
    <property type="component" value="Unassembled WGS sequence"/>
</dbReference>
<name>A0A8H7SKL4_9FUNG</name>